<dbReference type="KEGG" id="bdw:94337086"/>
<evidence type="ECO:0000256" key="3">
    <source>
        <dbReference type="ARBA" id="ARBA00022741"/>
    </source>
</evidence>
<dbReference type="Proteomes" id="UP001214638">
    <property type="component" value="Unassembled WGS sequence"/>
</dbReference>
<dbReference type="Pfam" id="PF17856">
    <property type="entry name" value="TIP49_C"/>
    <property type="match status" value="1"/>
</dbReference>
<dbReference type="SUPFAM" id="SSF52540">
    <property type="entry name" value="P-loop containing nucleoside triphosphate hydrolases"/>
    <property type="match status" value="1"/>
</dbReference>
<keyword evidence="5 8" id="KW-0347">Helicase</keyword>
<sequence length="164" mass="18662">MLDIECFSFLSRQLENECCPFVILATNRGITTIRGTDYKSPHGMPLDLLDRLLIIPTFPYQQADCQKIISERANEENVNLDDETLTLLCKIATETSLRYALQLITASSLIAKRRGADAPALNDVKRAFNLFIDAKRSTRYLIEFQKDYMFSEILSTDVVMQSQA</sequence>
<evidence type="ECO:0000313" key="11">
    <source>
        <dbReference type="EMBL" id="KAK2196189.1"/>
    </source>
</evidence>
<dbReference type="GO" id="GO:0005524">
    <property type="term" value="F:ATP binding"/>
    <property type="evidence" value="ECO:0007669"/>
    <property type="project" value="UniProtKB-KW"/>
</dbReference>
<dbReference type="InterPro" id="IPR027417">
    <property type="entry name" value="P-loop_NTPase"/>
</dbReference>
<dbReference type="InterPro" id="IPR041048">
    <property type="entry name" value="RuvB-like_C"/>
</dbReference>
<evidence type="ECO:0000256" key="2">
    <source>
        <dbReference type="ARBA" id="ARBA00007519"/>
    </source>
</evidence>
<evidence type="ECO:0000259" key="9">
    <source>
        <dbReference type="Pfam" id="PF06068"/>
    </source>
</evidence>
<dbReference type="InterPro" id="IPR010339">
    <property type="entry name" value="TIP49_P-loop"/>
</dbReference>
<protein>
    <recommendedName>
        <fullName evidence="8">RuvB-like helicase</fullName>
        <ecNumber evidence="8">3.6.4.12</ecNumber>
    </recommendedName>
</protein>
<accession>A0AAD9PK39</accession>
<evidence type="ECO:0000256" key="4">
    <source>
        <dbReference type="ARBA" id="ARBA00022801"/>
    </source>
</evidence>
<dbReference type="PANTHER" id="PTHR11093">
    <property type="entry name" value="RUVB-RELATED REPTIN AND PONTIN"/>
    <property type="match status" value="1"/>
</dbReference>
<dbReference type="Gene3D" id="1.10.8.60">
    <property type="match status" value="1"/>
</dbReference>
<evidence type="ECO:0000256" key="6">
    <source>
        <dbReference type="ARBA" id="ARBA00022840"/>
    </source>
</evidence>
<reference evidence="11" key="1">
    <citation type="journal article" date="2023" name="Nat. Microbiol.">
        <title>Babesia duncani multi-omics identifies virulence factors and drug targets.</title>
        <authorList>
            <person name="Singh P."/>
            <person name="Lonardi S."/>
            <person name="Liang Q."/>
            <person name="Vydyam P."/>
            <person name="Khabirova E."/>
            <person name="Fang T."/>
            <person name="Gihaz S."/>
            <person name="Thekkiniath J."/>
            <person name="Munshi M."/>
            <person name="Abel S."/>
            <person name="Ciampossin L."/>
            <person name="Batugedara G."/>
            <person name="Gupta M."/>
            <person name="Lu X.M."/>
            <person name="Lenz T."/>
            <person name="Chakravarty S."/>
            <person name="Cornillot E."/>
            <person name="Hu Y."/>
            <person name="Ma W."/>
            <person name="Gonzalez L.M."/>
            <person name="Sanchez S."/>
            <person name="Estrada K."/>
            <person name="Sanchez-Flores A."/>
            <person name="Montero E."/>
            <person name="Harb O.S."/>
            <person name="Le Roch K.G."/>
            <person name="Mamoun C.B."/>
        </authorList>
    </citation>
    <scope>NUCLEOTIDE SEQUENCE</scope>
    <source>
        <strain evidence="11">WA1</strain>
    </source>
</reference>
<keyword evidence="6 8" id="KW-0067">ATP-binding</keyword>
<evidence type="ECO:0000259" key="10">
    <source>
        <dbReference type="Pfam" id="PF17856"/>
    </source>
</evidence>
<comment type="subcellular location">
    <subcellularLocation>
        <location evidence="1">Nucleus</location>
    </subcellularLocation>
</comment>
<gene>
    <name evidence="11" type="ORF">BdWA1_002789</name>
</gene>
<dbReference type="FunFam" id="1.10.8.60:FF:000010">
    <property type="entry name" value="RuvB-like helicase"/>
    <property type="match status" value="1"/>
</dbReference>
<dbReference type="Gene3D" id="3.40.50.300">
    <property type="entry name" value="P-loop containing nucleotide triphosphate hydrolases"/>
    <property type="match status" value="1"/>
</dbReference>
<dbReference type="GO" id="GO:0016787">
    <property type="term" value="F:hydrolase activity"/>
    <property type="evidence" value="ECO:0007669"/>
    <property type="project" value="UniProtKB-KW"/>
</dbReference>
<keyword evidence="4 8" id="KW-0378">Hydrolase</keyword>
<comment type="similarity">
    <text evidence="2 8">Belongs to the RuvB family.</text>
</comment>
<keyword evidence="12" id="KW-1185">Reference proteome</keyword>
<dbReference type="Pfam" id="PF06068">
    <property type="entry name" value="TIP49"/>
    <property type="match status" value="1"/>
</dbReference>
<dbReference type="RefSeq" id="XP_067803031.1">
    <property type="nucleotide sequence ID" value="XM_067947809.1"/>
</dbReference>
<dbReference type="GeneID" id="94337086"/>
<dbReference type="InterPro" id="IPR027238">
    <property type="entry name" value="RuvB-like"/>
</dbReference>
<comment type="catalytic activity">
    <reaction evidence="8">
        <text>ATP + H2O = ADP + phosphate + H(+)</text>
        <dbReference type="Rhea" id="RHEA:13065"/>
        <dbReference type="ChEBI" id="CHEBI:15377"/>
        <dbReference type="ChEBI" id="CHEBI:15378"/>
        <dbReference type="ChEBI" id="CHEBI:30616"/>
        <dbReference type="ChEBI" id="CHEBI:43474"/>
        <dbReference type="ChEBI" id="CHEBI:456216"/>
        <dbReference type="EC" id="3.6.4.12"/>
    </reaction>
</comment>
<evidence type="ECO:0000256" key="7">
    <source>
        <dbReference type="ARBA" id="ARBA00023242"/>
    </source>
</evidence>
<evidence type="ECO:0000256" key="1">
    <source>
        <dbReference type="ARBA" id="ARBA00004123"/>
    </source>
</evidence>
<dbReference type="AlphaFoldDB" id="A0AAD9PK39"/>
<feature type="domain" description="RuvB-like AAA-lid" evidence="10">
    <location>
        <begin position="68"/>
        <end position="133"/>
    </location>
</feature>
<name>A0AAD9PK39_9APIC</name>
<feature type="domain" description="TIP49 P-loop" evidence="9">
    <location>
        <begin position="1"/>
        <end position="62"/>
    </location>
</feature>
<proteinExistence type="inferred from homology"/>
<evidence type="ECO:0000256" key="8">
    <source>
        <dbReference type="RuleBase" id="RU363048"/>
    </source>
</evidence>
<dbReference type="GO" id="GO:0003678">
    <property type="term" value="F:DNA helicase activity"/>
    <property type="evidence" value="ECO:0007669"/>
    <property type="project" value="UniProtKB-EC"/>
</dbReference>
<evidence type="ECO:0000313" key="12">
    <source>
        <dbReference type="Proteomes" id="UP001214638"/>
    </source>
</evidence>
<keyword evidence="8" id="KW-0805">Transcription regulation</keyword>
<keyword evidence="8" id="KW-0804">Transcription</keyword>
<dbReference type="GO" id="GO:0005634">
    <property type="term" value="C:nucleus"/>
    <property type="evidence" value="ECO:0007669"/>
    <property type="project" value="UniProtKB-SubCell"/>
</dbReference>
<keyword evidence="3 8" id="KW-0547">Nucleotide-binding</keyword>
<dbReference type="EMBL" id="JALLKP010000003">
    <property type="protein sequence ID" value="KAK2196189.1"/>
    <property type="molecule type" value="Genomic_DNA"/>
</dbReference>
<comment type="caution">
    <text evidence="11">The sequence shown here is derived from an EMBL/GenBank/DDBJ whole genome shotgun (WGS) entry which is preliminary data.</text>
</comment>
<organism evidence="11 12">
    <name type="scientific">Babesia duncani</name>
    <dbReference type="NCBI Taxonomy" id="323732"/>
    <lineage>
        <taxon>Eukaryota</taxon>
        <taxon>Sar</taxon>
        <taxon>Alveolata</taxon>
        <taxon>Apicomplexa</taxon>
        <taxon>Aconoidasida</taxon>
        <taxon>Piroplasmida</taxon>
        <taxon>Babesiidae</taxon>
        <taxon>Babesia</taxon>
    </lineage>
</organism>
<keyword evidence="7 8" id="KW-0539">Nucleus</keyword>
<evidence type="ECO:0000256" key="5">
    <source>
        <dbReference type="ARBA" id="ARBA00022806"/>
    </source>
</evidence>
<dbReference type="EC" id="3.6.4.12" evidence="8"/>